<keyword evidence="1" id="KW-1133">Transmembrane helix</keyword>
<dbReference type="Proteomes" id="UP000887116">
    <property type="component" value="Unassembled WGS sequence"/>
</dbReference>
<gene>
    <name evidence="2" type="primary">AVEN_77099_1</name>
    <name evidence="2" type="ORF">TNCT_298971</name>
</gene>
<feature type="transmembrane region" description="Helical" evidence="1">
    <location>
        <begin position="173"/>
        <end position="200"/>
    </location>
</feature>
<proteinExistence type="predicted"/>
<keyword evidence="3" id="KW-1185">Reference proteome</keyword>
<keyword evidence="1" id="KW-0472">Membrane</keyword>
<sequence>MSNNSRNSPVTEITMLQNDFVQIYNYILRMFHFTSIWDTKNRNDGNSNRKRVLMFVVNIFVSIFQATTIISNLIYVHEYSIFIINAVLSLVCLTMRWLLSLRIDELVKISCNLIKQSRQYISSVENTNKKYLYVFGILTTFLHIPVTVCSFTALLKMRLKAQMFFIHFNNSVYLWILITILIIVQELLLLPLNTFAIYYTTVCHHLKVLMTNLGKSLNNTRDSEYDRIYKEYVSIRNLVTYIDEQLSFLVFISSVYNACTMYFALTLILHPEEYFDVTHILSVVSLFSSNYLSYMGLTLSASLLHEASEELWFKLHRALMSRSEISSLQQRFLHLLEKGLFFTVWKIVPIKRSFILAMVGTVLTYCILLDNLRSLKNVPSMVQVIGNNEATIL</sequence>
<feature type="transmembrane region" description="Helical" evidence="1">
    <location>
        <begin position="246"/>
        <end position="268"/>
    </location>
</feature>
<evidence type="ECO:0008006" key="4">
    <source>
        <dbReference type="Google" id="ProtNLM"/>
    </source>
</evidence>
<protein>
    <recommendedName>
        <fullName evidence="4">Gustatory receptor</fullName>
    </recommendedName>
</protein>
<accession>A0A8X6LQU4</accession>
<comment type="caution">
    <text evidence="2">The sequence shown here is derived from an EMBL/GenBank/DDBJ whole genome shotgun (WGS) entry which is preliminary data.</text>
</comment>
<evidence type="ECO:0000256" key="1">
    <source>
        <dbReference type="SAM" id="Phobius"/>
    </source>
</evidence>
<feature type="transmembrane region" description="Helical" evidence="1">
    <location>
        <begin position="81"/>
        <end position="99"/>
    </location>
</feature>
<keyword evidence="1" id="KW-0812">Transmembrane</keyword>
<evidence type="ECO:0000313" key="2">
    <source>
        <dbReference type="EMBL" id="GFR18670.1"/>
    </source>
</evidence>
<dbReference type="AlphaFoldDB" id="A0A8X6LQU4"/>
<dbReference type="EMBL" id="BMAO01007808">
    <property type="protein sequence ID" value="GFR18670.1"/>
    <property type="molecule type" value="Genomic_DNA"/>
</dbReference>
<organism evidence="2 3">
    <name type="scientific">Trichonephila clavata</name>
    <name type="common">Joro spider</name>
    <name type="synonym">Nephila clavata</name>
    <dbReference type="NCBI Taxonomy" id="2740835"/>
    <lineage>
        <taxon>Eukaryota</taxon>
        <taxon>Metazoa</taxon>
        <taxon>Ecdysozoa</taxon>
        <taxon>Arthropoda</taxon>
        <taxon>Chelicerata</taxon>
        <taxon>Arachnida</taxon>
        <taxon>Araneae</taxon>
        <taxon>Araneomorphae</taxon>
        <taxon>Entelegynae</taxon>
        <taxon>Araneoidea</taxon>
        <taxon>Nephilidae</taxon>
        <taxon>Trichonephila</taxon>
    </lineage>
</organism>
<name>A0A8X6LQU4_TRICU</name>
<reference evidence="2" key="1">
    <citation type="submission" date="2020-07" db="EMBL/GenBank/DDBJ databases">
        <title>Multicomponent nature underlies the extraordinary mechanical properties of spider dragline silk.</title>
        <authorList>
            <person name="Kono N."/>
            <person name="Nakamura H."/>
            <person name="Mori M."/>
            <person name="Yoshida Y."/>
            <person name="Ohtoshi R."/>
            <person name="Malay A.D."/>
            <person name="Moran D.A.P."/>
            <person name="Tomita M."/>
            <person name="Numata K."/>
            <person name="Arakawa K."/>
        </authorList>
    </citation>
    <scope>NUCLEOTIDE SEQUENCE</scope>
</reference>
<feature type="transmembrane region" description="Helical" evidence="1">
    <location>
        <begin position="52"/>
        <end position="75"/>
    </location>
</feature>
<evidence type="ECO:0000313" key="3">
    <source>
        <dbReference type="Proteomes" id="UP000887116"/>
    </source>
</evidence>
<feature type="transmembrane region" description="Helical" evidence="1">
    <location>
        <begin position="131"/>
        <end position="153"/>
    </location>
</feature>
<feature type="transmembrane region" description="Helical" evidence="1">
    <location>
        <begin position="354"/>
        <end position="372"/>
    </location>
</feature>